<dbReference type="InterPro" id="IPR041657">
    <property type="entry name" value="HTH_17"/>
</dbReference>
<evidence type="ECO:0000259" key="2">
    <source>
        <dbReference type="Pfam" id="PF12728"/>
    </source>
</evidence>
<evidence type="ECO:0000313" key="3">
    <source>
        <dbReference type="EMBL" id="CAA2144297.1"/>
    </source>
</evidence>
<protein>
    <recommendedName>
        <fullName evidence="2">Helix-turn-helix domain-containing protein</fullName>
    </recommendedName>
</protein>
<dbReference type="AlphaFoldDB" id="A0A679K791"/>
<evidence type="ECO:0000256" key="1">
    <source>
        <dbReference type="SAM" id="MobiDB-lite"/>
    </source>
</evidence>
<dbReference type="Pfam" id="PF12728">
    <property type="entry name" value="HTH_17"/>
    <property type="match status" value="1"/>
</dbReference>
<sequence length="113" mass="12819">MLPQSPDFDRNHRRTSRSSASRCLIPFDRREGMTTAEAAQQANRTERTIRMWCRDHDIGRRIAGGPWLVSRVALAMFLNDDTTTLRAYLAGDRRSARVSAYFAAEGLEELAFG</sequence>
<proteinExistence type="predicted"/>
<name>A0A679K791_9HYPH</name>
<accession>A0A679K791</accession>
<feature type="domain" description="Helix-turn-helix" evidence="2">
    <location>
        <begin position="33"/>
        <end position="79"/>
    </location>
</feature>
<dbReference type="EMBL" id="LR743511">
    <property type="protein sequence ID" value="CAA2144297.1"/>
    <property type="molecule type" value="Genomic_DNA"/>
</dbReference>
<reference evidence="3" key="1">
    <citation type="submission" date="2019-12" db="EMBL/GenBank/DDBJ databases">
        <authorList>
            <person name="Cremers G."/>
        </authorList>
    </citation>
    <scope>NUCLEOTIDE SEQUENCE</scope>
    <source>
        <strain evidence="3">Mbul2</strain>
    </source>
</reference>
<gene>
    <name evidence="3" type="ORF">MBLL_03420</name>
</gene>
<feature type="region of interest" description="Disordered" evidence="1">
    <location>
        <begin position="1"/>
        <end position="20"/>
    </location>
</feature>
<organism evidence="3">
    <name type="scientific">Methylobacterium bullatum</name>
    <dbReference type="NCBI Taxonomy" id="570505"/>
    <lineage>
        <taxon>Bacteria</taxon>
        <taxon>Pseudomonadati</taxon>
        <taxon>Pseudomonadota</taxon>
        <taxon>Alphaproteobacteria</taxon>
        <taxon>Hyphomicrobiales</taxon>
        <taxon>Methylobacteriaceae</taxon>
        <taxon>Methylobacterium</taxon>
    </lineage>
</organism>